<evidence type="ECO:0000256" key="2">
    <source>
        <dbReference type="ARBA" id="ARBA00006337"/>
    </source>
</evidence>
<feature type="region of interest" description="Disordered" evidence="11">
    <location>
        <begin position="432"/>
        <end position="481"/>
    </location>
</feature>
<protein>
    <submittedName>
        <fullName evidence="15">HlyC/CorC family transporter</fullName>
    </submittedName>
</protein>
<accession>A0ABQ6VDG9</accession>
<dbReference type="InterPro" id="IPR005170">
    <property type="entry name" value="Transptr-assoc_dom"/>
</dbReference>
<dbReference type="PANTHER" id="PTHR22777:SF32">
    <property type="entry name" value="UPF0053 INNER MEMBRANE PROTEIN YFJD"/>
    <property type="match status" value="1"/>
</dbReference>
<dbReference type="PANTHER" id="PTHR22777">
    <property type="entry name" value="HEMOLYSIN-RELATED"/>
    <property type="match status" value="1"/>
</dbReference>
<evidence type="ECO:0000256" key="3">
    <source>
        <dbReference type="ARBA" id="ARBA00022475"/>
    </source>
</evidence>
<sequence length="481" mass="52284">MDASDFFGLAAVLIALLLGSVLSVVETAVSAISPARVDSLAKEEKPGALRVQRLLSRRATHINLLVLLRTICEVSGAVFGTALAVSLIDSRNWAIFVAIAVVTVTTFTIIGVLSRTMGRQNPYSISIAAAPILLAVSWALGPFAGLLVRAGNIVTPGKGFRDGPFATEIELREMVDIASERGIVESDERKMIQSVFDLGSTTARSVMVPRPEMVWIESTKSAGQATSLCVRTGLSRLPVIGEDVDDIVGVVYLKDLVARTYHTDDNGRSVPVSDVMRSAMFIPDSRGLDDLLEDMQRDQIHIAMLVDEYGAIAGLISIEDILEEIVGEITDEYDSTEIAPIEDLEDGSYRVVARLSLEELEELLEETRGEGDPEIHFSEEQHEQVDTIAGLGAFELGRVPIPGAEITTAGIHVAYEGARDRRGRVKVRSAIVTRVEPDRREEPDHREEPEESVPAQETELEQPTEDAPDSPASRPEHADGE</sequence>
<comment type="similarity">
    <text evidence="2">Belongs to the UPF0053 family.</text>
</comment>
<dbReference type="Pfam" id="PF00571">
    <property type="entry name" value="CBS"/>
    <property type="match status" value="2"/>
</dbReference>
<dbReference type="InterPro" id="IPR044751">
    <property type="entry name" value="Ion_transp-like_CBS"/>
</dbReference>
<evidence type="ECO:0000256" key="5">
    <source>
        <dbReference type="ARBA" id="ARBA00022737"/>
    </source>
</evidence>
<evidence type="ECO:0000256" key="11">
    <source>
        <dbReference type="SAM" id="MobiDB-lite"/>
    </source>
</evidence>
<dbReference type="InterPro" id="IPR046342">
    <property type="entry name" value="CBS_dom_sf"/>
</dbReference>
<feature type="domain" description="CNNM transmembrane" evidence="14">
    <location>
        <begin position="1"/>
        <end position="188"/>
    </location>
</feature>
<comment type="caution">
    <text evidence="15">The sequence shown here is derived from an EMBL/GenBank/DDBJ whole genome shotgun (WGS) entry which is preliminary data.</text>
</comment>
<feature type="compositionally biased region" description="Acidic residues" evidence="11">
    <location>
        <begin position="458"/>
        <end position="468"/>
    </location>
</feature>
<evidence type="ECO:0000259" key="14">
    <source>
        <dbReference type="PROSITE" id="PS51846"/>
    </source>
</evidence>
<evidence type="ECO:0000256" key="9">
    <source>
        <dbReference type="PROSITE-ProRule" id="PRU00703"/>
    </source>
</evidence>
<dbReference type="CDD" id="cd04590">
    <property type="entry name" value="CBS_pair_CorC_HlyC_assoc"/>
    <property type="match status" value="1"/>
</dbReference>
<feature type="transmembrane region" description="Helical" evidence="12">
    <location>
        <begin position="6"/>
        <end position="32"/>
    </location>
</feature>
<dbReference type="SMART" id="SM00116">
    <property type="entry name" value="CBS"/>
    <property type="match status" value="2"/>
</dbReference>
<proteinExistence type="inferred from homology"/>
<dbReference type="InterPro" id="IPR002550">
    <property type="entry name" value="CNNM"/>
</dbReference>
<feature type="domain" description="CBS" evidence="13">
    <location>
        <begin position="275"/>
        <end position="332"/>
    </location>
</feature>
<evidence type="ECO:0000256" key="6">
    <source>
        <dbReference type="ARBA" id="ARBA00022989"/>
    </source>
</evidence>
<keyword evidence="6 10" id="KW-1133">Transmembrane helix</keyword>
<dbReference type="InterPro" id="IPR000644">
    <property type="entry name" value="CBS_dom"/>
</dbReference>
<dbReference type="PROSITE" id="PS51846">
    <property type="entry name" value="CNNM"/>
    <property type="match status" value="1"/>
</dbReference>
<evidence type="ECO:0000256" key="10">
    <source>
        <dbReference type="PROSITE-ProRule" id="PRU01193"/>
    </source>
</evidence>
<keyword evidence="5" id="KW-0677">Repeat</keyword>
<evidence type="ECO:0000313" key="15">
    <source>
        <dbReference type="EMBL" id="KAB3520902.1"/>
    </source>
</evidence>
<feature type="transmembrane region" description="Helical" evidence="12">
    <location>
        <begin position="62"/>
        <end position="87"/>
    </location>
</feature>
<dbReference type="EMBL" id="WBZJ01000002">
    <property type="protein sequence ID" value="KAB3520902.1"/>
    <property type="molecule type" value="Genomic_DNA"/>
</dbReference>
<feature type="transmembrane region" description="Helical" evidence="12">
    <location>
        <begin position="93"/>
        <end position="113"/>
    </location>
</feature>
<name>A0ABQ6VDG9_9CORY</name>
<evidence type="ECO:0000256" key="7">
    <source>
        <dbReference type="ARBA" id="ARBA00023122"/>
    </source>
</evidence>
<dbReference type="InterPro" id="IPR016169">
    <property type="entry name" value="FAD-bd_PCMH_sub2"/>
</dbReference>
<dbReference type="SUPFAM" id="SSF56176">
    <property type="entry name" value="FAD-binding/transporter-associated domain-like"/>
    <property type="match status" value="1"/>
</dbReference>
<gene>
    <name evidence="15" type="ORF">F8377_06610</name>
</gene>
<keyword evidence="8 10" id="KW-0472">Membrane</keyword>
<evidence type="ECO:0000256" key="8">
    <source>
        <dbReference type="ARBA" id="ARBA00023136"/>
    </source>
</evidence>
<evidence type="ECO:0000256" key="4">
    <source>
        <dbReference type="ARBA" id="ARBA00022692"/>
    </source>
</evidence>
<dbReference type="Proteomes" id="UP000436181">
    <property type="component" value="Unassembled WGS sequence"/>
</dbReference>
<dbReference type="InterPro" id="IPR036318">
    <property type="entry name" value="FAD-bd_PCMH-like_sf"/>
</dbReference>
<feature type="compositionally biased region" description="Basic and acidic residues" evidence="11">
    <location>
        <begin position="435"/>
        <end position="448"/>
    </location>
</feature>
<evidence type="ECO:0000313" key="16">
    <source>
        <dbReference type="Proteomes" id="UP000436181"/>
    </source>
</evidence>
<evidence type="ECO:0000259" key="13">
    <source>
        <dbReference type="PROSITE" id="PS51371"/>
    </source>
</evidence>
<dbReference type="Pfam" id="PF01595">
    <property type="entry name" value="CNNM"/>
    <property type="match status" value="1"/>
</dbReference>
<keyword evidence="4 10" id="KW-0812">Transmembrane</keyword>
<feature type="domain" description="CBS" evidence="13">
    <location>
        <begin position="207"/>
        <end position="266"/>
    </location>
</feature>
<keyword evidence="16" id="KW-1185">Reference proteome</keyword>
<reference evidence="15 16" key="1">
    <citation type="submission" date="2019-10" db="EMBL/GenBank/DDBJ databases">
        <title>Corynebacterium sp novel species isolated from the respiratory tract of Marmot.</title>
        <authorList>
            <person name="Zhang G."/>
        </authorList>
    </citation>
    <scope>NUCLEOTIDE SEQUENCE [LARGE SCALE GENOMIC DNA]</scope>
    <source>
        <strain evidence="15 16">336</strain>
    </source>
</reference>
<keyword evidence="7 9" id="KW-0129">CBS domain</keyword>
<organism evidence="15 16">
    <name type="scientific">Corynebacterium zhongnanshanii</name>
    <dbReference type="NCBI Taxonomy" id="2768834"/>
    <lineage>
        <taxon>Bacteria</taxon>
        <taxon>Bacillati</taxon>
        <taxon>Actinomycetota</taxon>
        <taxon>Actinomycetes</taxon>
        <taxon>Mycobacteriales</taxon>
        <taxon>Corynebacteriaceae</taxon>
        <taxon>Corynebacterium</taxon>
    </lineage>
</organism>
<dbReference type="PROSITE" id="PS51371">
    <property type="entry name" value="CBS"/>
    <property type="match status" value="2"/>
</dbReference>
<dbReference type="SUPFAM" id="SSF54631">
    <property type="entry name" value="CBS-domain pair"/>
    <property type="match status" value="1"/>
</dbReference>
<comment type="subcellular location">
    <subcellularLocation>
        <location evidence="1">Cell membrane</location>
        <topology evidence="1">Multi-pass membrane protein</topology>
    </subcellularLocation>
</comment>
<feature type="transmembrane region" description="Helical" evidence="12">
    <location>
        <begin position="125"/>
        <end position="148"/>
    </location>
</feature>
<evidence type="ECO:0000256" key="1">
    <source>
        <dbReference type="ARBA" id="ARBA00004651"/>
    </source>
</evidence>
<dbReference type="Gene3D" id="3.30.465.10">
    <property type="match status" value="1"/>
</dbReference>
<dbReference type="SMART" id="SM01091">
    <property type="entry name" value="CorC_HlyC"/>
    <property type="match status" value="1"/>
</dbReference>
<keyword evidence="3" id="KW-1003">Cell membrane</keyword>
<dbReference type="Gene3D" id="3.10.580.10">
    <property type="entry name" value="CBS-domain"/>
    <property type="match status" value="1"/>
</dbReference>
<dbReference type="RefSeq" id="WP_151844440.1">
    <property type="nucleotide sequence ID" value="NZ_WBZJ01000002.1"/>
</dbReference>
<evidence type="ECO:0000256" key="12">
    <source>
        <dbReference type="SAM" id="Phobius"/>
    </source>
</evidence>